<sequence>MKLIPFAVILAIIAIHSIPAENDRLRHAPYKILISEIKILHQSSDFVEVGKICPTPGRSNYFTGLDGYYILIITGSSQLNIHSAYNLDGKHLTSEIPASNDGLPMLKKRGRKRTRTNANPGTSNVNDENILSSDGRTTFTNSVPPGRTLASAHVPTQRLPRSVRIEFENLLHTQPSQIGDNTTETTPINHFKGRKTRSNRNIKYNPLSYFYETIPTNLHHSRDEIIVGNTITTKDIASIGTKLKDVVLIGSEIPEAIKNDLRKIHDKLFETSLIPVSENKEITSFSINKCDQSPDIFNTIAYQYSVPTPGRPNSCTQLYTEEANYPYGFAGQTIKSHGQKSVINVLWSLQNKNIQEILKKGPINAASALLNLNEDTIKRFQKRYEENSIGIETEKKNPPKPVQDVIDESKQRMLYEILVSYYKANKVPRMNEVREKFIQKVRTEQLQNPTSEIPTTLFHCGMNTFRKILYSNGYKYGKINKRDAVLFDPRIVAWRGKYLKAIQDNDVLDDGAKLPVIYTDETWLEQLYWDGDLQFELAMDKNGEMELAAIATDGDNIEILNTEPEDEEDSQDEAGPSKLPRMRE</sequence>
<dbReference type="OrthoDB" id="6615737at2759"/>
<evidence type="ECO:0000313" key="4">
    <source>
        <dbReference type="Proteomes" id="UP000708208"/>
    </source>
</evidence>
<feature type="region of interest" description="Disordered" evidence="1">
    <location>
        <begin position="98"/>
        <end position="135"/>
    </location>
</feature>
<evidence type="ECO:0000313" key="3">
    <source>
        <dbReference type="EMBL" id="CAG7815582.1"/>
    </source>
</evidence>
<feature type="signal peptide" evidence="2">
    <location>
        <begin position="1"/>
        <end position="20"/>
    </location>
</feature>
<comment type="caution">
    <text evidence="3">The sequence shown here is derived from an EMBL/GenBank/DDBJ whole genome shotgun (WGS) entry which is preliminary data.</text>
</comment>
<keyword evidence="2" id="KW-0732">Signal</keyword>
<evidence type="ECO:0000256" key="2">
    <source>
        <dbReference type="SAM" id="SignalP"/>
    </source>
</evidence>
<reference evidence="3" key="1">
    <citation type="submission" date="2021-06" db="EMBL/GenBank/DDBJ databases">
        <authorList>
            <person name="Hodson N. C."/>
            <person name="Mongue J. A."/>
            <person name="Jaron S. K."/>
        </authorList>
    </citation>
    <scope>NUCLEOTIDE SEQUENCE</scope>
</reference>
<dbReference type="AlphaFoldDB" id="A0A8J2KM54"/>
<accession>A0A8J2KM54</accession>
<name>A0A8J2KM54_9HEXA</name>
<proteinExistence type="predicted"/>
<feature type="compositionally biased region" description="Polar residues" evidence="1">
    <location>
        <begin position="116"/>
        <end position="135"/>
    </location>
</feature>
<keyword evidence="4" id="KW-1185">Reference proteome</keyword>
<gene>
    <name evidence="3" type="ORF">AFUS01_LOCUS26249</name>
</gene>
<dbReference type="EMBL" id="CAJVCH010347285">
    <property type="protein sequence ID" value="CAG7815582.1"/>
    <property type="molecule type" value="Genomic_DNA"/>
</dbReference>
<organism evidence="3 4">
    <name type="scientific">Allacma fusca</name>
    <dbReference type="NCBI Taxonomy" id="39272"/>
    <lineage>
        <taxon>Eukaryota</taxon>
        <taxon>Metazoa</taxon>
        <taxon>Ecdysozoa</taxon>
        <taxon>Arthropoda</taxon>
        <taxon>Hexapoda</taxon>
        <taxon>Collembola</taxon>
        <taxon>Symphypleona</taxon>
        <taxon>Sminthuridae</taxon>
        <taxon>Allacma</taxon>
    </lineage>
</organism>
<feature type="chain" id="PRO_5035163663" evidence="2">
    <location>
        <begin position="21"/>
        <end position="584"/>
    </location>
</feature>
<feature type="compositionally biased region" description="Basic residues" evidence="1">
    <location>
        <begin position="106"/>
        <end position="115"/>
    </location>
</feature>
<dbReference type="Proteomes" id="UP000708208">
    <property type="component" value="Unassembled WGS sequence"/>
</dbReference>
<protein>
    <submittedName>
        <fullName evidence="3">Uncharacterized protein</fullName>
    </submittedName>
</protein>
<evidence type="ECO:0000256" key="1">
    <source>
        <dbReference type="SAM" id="MobiDB-lite"/>
    </source>
</evidence>
<feature type="compositionally biased region" description="Acidic residues" evidence="1">
    <location>
        <begin position="563"/>
        <end position="572"/>
    </location>
</feature>
<feature type="region of interest" description="Disordered" evidence="1">
    <location>
        <begin position="560"/>
        <end position="584"/>
    </location>
</feature>